<sequence length="98" mass="11523">MKSYSIAPNLNVAGLKSLESSRPAHDFSALWKRFGQLFHISGLLERVANWLAGPVEPQIYKRLDRRGNAYYRLYDPKTDQSRFFSSEEDVRIWLDQRF</sequence>
<organism evidence="1 2">
    <name type="scientific">Candidatus Entotheonella gemina</name>
    <dbReference type="NCBI Taxonomy" id="1429439"/>
    <lineage>
        <taxon>Bacteria</taxon>
        <taxon>Pseudomonadati</taxon>
        <taxon>Nitrospinota/Tectimicrobiota group</taxon>
        <taxon>Candidatus Tectimicrobiota</taxon>
        <taxon>Candidatus Entotheonellia</taxon>
        <taxon>Candidatus Entotheonellales</taxon>
        <taxon>Candidatus Entotheonellaceae</taxon>
        <taxon>Candidatus Entotheonella</taxon>
    </lineage>
</organism>
<dbReference type="Proteomes" id="UP000019140">
    <property type="component" value="Unassembled WGS sequence"/>
</dbReference>
<name>W4LQU6_9BACT</name>
<reference evidence="1 2" key="1">
    <citation type="journal article" date="2014" name="Nature">
        <title>An environmental bacterial taxon with a large and distinct metabolic repertoire.</title>
        <authorList>
            <person name="Wilson M.C."/>
            <person name="Mori T."/>
            <person name="Ruckert C."/>
            <person name="Uria A.R."/>
            <person name="Helf M.J."/>
            <person name="Takada K."/>
            <person name="Gernert C."/>
            <person name="Steffens U.A."/>
            <person name="Heycke N."/>
            <person name="Schmitt S."/>
            <person name="Rinke C."/>
            <person name="Helfrich E.J."/>
            <person name="Brachmann A.O."/>
            <person name="Gurgui C."/>
            <person name="Wakimoto T."/>
            <person name="Kracht M."/>
            <person name="Crusemann M."/>
            <person name="Hentschel U."/>
            <person name="Abe I."/>
            <person name="Matsunaga S."/>
            <person name="Kalinowski J."/>
            <person name="Takeyama H."/>
            <person name="Piel J."/>
        </authorList>
    </citation>
    <scope>NUCLEOTIDE SEQUENCE [LARGE SCALE GENOMIC DNA]</scope>
    <source>
        <strain evidence="2">TSY2</strain>
    </source>
</reference>
<proteinExistence type="predicted"/>
<dbReference type="EMBL" id="AZHX01001763">
    <property type="protein sequence ID" value="ETX00111.1"/>
    <property type="molecule type" value="Genomic_DNA"/>
</dbReference>
<comment type="caution">
    <text evidence="1">The sequence shown here is derived from an EMBL/GenBank/DDBJ whole genome shotgun (WGS) entry which is preliminary data.</text>
</comment>
<gene>
    <name evidence="1" type="ORF">ETSY2_39675</name>
</gene>
<keyword evidence="2" id="KW-1185">Reference proteome</keyword>
<accession>W4LQU6</accession>
<dbReference type="AlphaFoldDB" id="W4LQU6"/>
<evidence type="ECO:0000313" key="1">
    <source>
        <dbReference type="EMBL" id="ETX00111.1"/>
    </source>
</evidence>
<protein>
    <submittedName>
        <fullName evidence="1">Uncharacterized protein</fullName>
    </submittedName>
</protein>
<dbReference type="HOGENOM" id="CLU_2328545_0_0_7"/>
<evidence type="ECO:0000313" key="2">
    <source>
        <dbReference type="Proteomes" id="UP000019140"/>
    </source>
</evidence>